<dbReference type="EMBL" id="JACU01000006">
    <property type="protein sequence ID" value="KMS54355.1"/>
    <property type="molecule type" value="Genomic_DNA"/>
</dbReference>
<dbReference type="Gene3D" id="1.10.10.10">
    <property type="entry name" value="Winged helix-like DNA-binding domain superfamily/Winged helix DNA-binding domain"/>
    <property type="match status" value="1"/>
</dbReference>
<protein>
    <submittedName>
        <fullName evidence="4">Regulator</fullName>
    </submittedName>
</protein>
<dbReference type="AlphaFoldDB" id="A0A0J8AHR5"/>
<dbReference type="GO" id="GO:0006355">
    <property type="term" value="P:regulation of DNA-templated transcription"/>
    <property type="evidence" value="ECO:0007669"/>
    <property type="project" value="InterPro"/>
</dbReference>
<proteinExistence type="predicted"/>
<dbReference type="SMART" id="SM00862">
    <property type="entry name" value="Trans_reg_C"/>
    <property type="match status" value="1"/>
</dbReference>
<dbReference type="InterPro" id="IPR001867">
    <property type="entry name" value="OmpR/PhoB-type_DNA-bd"/>
</dbReference>
<evidence type="ECO:0000313" key="4">
    <source>
        <dbReference type="EMBL" id="KMS54355.1"/>
    </source>
</evidence>
<evidence type="ECO:0000313" key="5">
    <source>
        <dbReference type="Proteomes" id="UP000052268"/>
    </source>
</evidence>
<gene>
    <name evidence="4" type="ORF">V474_21755</name>
</gene>
<feature type="domain" description="OmpR/PhoB-type" evidence="3">
    <location>
        <begin position="134"/>
        <end position="232"/>
    </location>
</feature>
<dbReference type="PROSITE" id="PS51755">
    <property type="entry name" value="OMPR_PHOB"/>
    <property type="match status" value="1"/>
</dbReference>
<evidence type="ECO:0000256" key="2">
    <source>
        <dbReference type="PROSITE-ProRule" id="PRU01091"/>
    </source>
</evidence>
<keyword evidence="1 2" id="KW-0238">DNA-binding</keyword>
<evidence type="ECO:0000256" key="1">
    <source>
        <dbReference type="ARBA" id="ARBA00023125"/>
    </source>
</evidence>
<dbReference type="PATRIC" id="fig|1114963.3.peg.3190"/>
<keyword evidence="5" id="KW-1185">Reference proteome</keyword>
<organism evidence="4 5">
    <name type="scientific">Novosphingobium barchaimii LL02</name>
    <dbReference type="NCBI Taxonomy" id="1114963"/>
    <lineage>
        <taxon>Bacteria</taxon>
        <taxon>Pseudomonadati</taxon>
        <taxon>Pseudomonadota</taxon>
        <taxon>Alphaproteobacteria</taxon>
        <taxon>Sphingomonadales</taxon>
        <taxon>Sphingomonadaceae</taxon>
        <taxon>Novosphingobium</taxon>
    </lineage>
</organism>
<dbReference type="GO" id="GO:0000160">
    <property type="term" value="P:phosphorelay signal transduction system"/>
    <property type="evidence" value="ECO:0007669"/>
    <property type="project" value="InterPro"/>
</dbReference>
<dbReference type="Proteomes" id="UP000052268">
    <property type="component" value="Unassembled WGS sequence"/>
</dbReference>
<feature type="DNA-binding region" description="OmpR/PhoB-type" evidence="2">
    <location>
        <begin position="134"/>
        <end position="232"/>
    </location>
</feature>
<dbReference type="InterPro" id="IPR016032">
    <property type="entry name" value="Sig_transdc_resp-reg_C-effctor"/>
</dbReference>
<dbReference type="InterPro" id="IPR036388">
    <property type="entry name" value="WH-like_DNA-bd_sf"/>
</dbReference>
<evidence type="ECO:0000259" key="3">
    <source>
        <dbReference type="PROSITE" id="PS51755"/>
    </source>
</evidence>
<dbReference type="Pfam" id="PF00486">
    <property type="entry name" value="Trans_reg_C"/>
    <property type="match status" value="1"/>
</dbReference>
<name>A0A0J8AHR5_9SPHN</name>
<dbReference type="GO" id="GO:0003677">
    <property type="term" value="F:DNA binding"/>
    <property type="evidence" value="ECO:0007669"/>
    <property type="project" value="UniProtKB-UniRule"/>
</dbReference>
<dbReference type="SUPFAM" id="SSF46894">
    <property type="entry name" value="C-terminal effector domain of the bipartite response regulators"/>
    <property type="match status" value="1"/>
</dbReference>
<dbReference type="CDD" id="cd00383">
    <property type="entry name" value="trans_reg_C"/>
    <property type="match status" value="1"/>
</dbReference>
<accession>A0A0J8AHR5</accession>
<reference evidence="4 5" key="1">
    <citation type="journal article" date="2015" name="G3 (Bethesda)">
        <title>Insights into Ongoing Evolution of the Hexachlorocyclohexane Catabolic Pathway from Comparative Genomics of Ten Sphingomonadaceae Strains.</title>
        <authorList>
            <person name="Pearce S.L."/>
            <person name="Oakeshott J.G."/>
            <person name="Pandey G."/>
        </authorList>
    </citation>
    <scope>NUCLEOTIDE SEQUENCE [LARGE SCALE GENOMIC DNA]</scope>
    <source>
        <strain evidence="4 5">LL02</strain>
    </source>
</reference>
<sequence>MPPYRIGKQADGGFMANLLRRDDTPYSFRWLGSGRIPHLFDLRHCGWALDETGGPSSECIGVAHAGRLDSADWQQVLTFPDEVRRFTLVLGATTAHERARLFQAGFGEAVTDTIELGEFEARASRLAELTRWLPRHRRLGPLELDLLAREAFGNGKALNLNPREFALIWRLADTPGEPVSKQELIHDVWRMGFVPETNSIAVHMSRLRRKLGFVGMSGIITTAPAGGYCLVPPVERRSGSATAFSARGASAASIVQLTA</sequence>
<comment type="caution">
    <text evidence="4">The sequence shown here is derived from an EMBL/GenBank/DDBJ whole genome shotgun (WGS) entry which is preliminary data.</text>
</comment>